<gene>
    <name evidence="1" type="ORF">METZ01_LOCUS423454</name>
</gene>
<dbReference type="AlphaFoldDB" id="A0A382XID9"/>
<evidence type="ECO:0000313" key="1">
    <source>
        <dbReference type="EMBL" id="SVD70600.1"/>
    </source>
</evidence>
<sequence>MNTENILEILYIAVEDINDTLKKDEKIECSASTSLMHFDSLNQLNFVVEVERLLEERLDKTIILFDASVTDENQSALNPFQSIAAFSQYVAGIIAD</sequence>
<organism evidence="1">
    <name type="scientific">marine metagenome</name>
    <dbReference type="NCBI Taxonomy" id="408172"/>
    <lineage>
        <taxon>unclassified sequences</taxon>
        <taxon>metagenomes</taxon>
        <taxon>ecological metagenomes</taxon>
    </lineage>
</organism>
<proteinExistence type="predicted"/>
<accession>A0A382XID9</accession>
<reference evidence="1" key="1">
    <citation type="submission" date="2018-05" db="EMBL/GenBank/DDBJ databases">
        <authorList>
            <person name="Lanie J.A."/>
            <person name="Ng W.-L."/>
            <person name="Kazmierczak K.M."/>
            <person name="Andrzejewski T.M."/>
            <person name="Davidsen T.M."/>
            <person name="Wayne K.J."/>
            <person name="Tettelin H."/>
            <person name="Glass J.I."/>
            <person name="Rusch D."/>
            <person name="Podicherti R."/>
            <person name="Tsui H.-C.T."/>
            <person name="Winkler M.E."/>
        </authorList>
    </citation>
    <scope>NUCLEOTIDE SEQUENCE</scope>
</reference>
<evidence type="ECO:0008006" key="2">
    <source>
        <dbReference type="Google" id="ProtNLM"/>
    </source>
</evidence>
<name>A0A382XID9_9ZZZZ</name>
<dbReference type="EMBL" id="UINC01167868">
    <property type="protein sequence ID" value="SVD70600.1"/>
    <property type="molecule type" value="Genomic_DNA"/>
</dbReference>
<protein>
    <recommendedName>
        <fullName evidence="2">Carrier domain-containing protein</fullName>
    </recommendedName>
</protein>